<feature type="domain" description="DUF4131" evidence="8">
    <location>
        <begin position="41"/>
        <end position="197"/>
    </location>
</feature>
<sequence>MPTAAHLRAFLFTRLLEERERWILWLAPLLALGIAVYFLLPFEPALWTTLPLWVPLAAAAVRWRRDREGVLLTLACAVCLLGFQVAQLRSHVVAAPVLTREIGPLNVEGRVVVAEPLLRGYRFLLDEAVLEDVSADATPAFLRIAARSASRSVAPGTRMRFLARLRPPPAPAAPGDYDFARAAWFQRLGGVGFAYGPPELIAEAPQTQGLAARWQGFWSGMRQSVTERVLAVLPQPSAGVAVALLTGQRGAIQSEALDAFRDSGLAHLLAISGLHIGLVAGSLFLVVRSALALWPAVALRHPIKRYAAVVALFGAGVYLLLAGAPVPTQRAFLMTALVLLGVLTDRTAISLRLVAWAAIAVLLLTPESLLSASFQLSFAAVVALVAGYESLRSWRDRRWRDGGTRRYPRPLVYLGGLLLTSLIAGVATAPFTLHHFETVPLYGILANLFAVPVTTMLVMPLAIASLLVMPLGWEATPLWLMGQGIDVVLGVADTVGALEGAVLRLPAMASWGFIACVAGGLWLCLWRRPWRVAGLLPLLLGLGSSAWTSPPDLVLSGDGRLLAVQSQEGGLLFNSRRVNRFSAEQWLGRAGLAEGEVLPQAGDLSHPHIACDDLGCVLTRGGLEVAVVFEGDALEEDCRRADLLLAAIPVPPGCAEGVDRPEQVIDRHDLRRHGGLALWLEGAGRYRLQRVSEQRGRRPWSRINAD</sequence>
<organism evidence="9 10">
    <name type="scientific">Aquibaculum arenosum</name>
    <dbReference type="NCBI Taxonomy" id="3032591"/>
    <lineage>
        <taxon>Bacteria</taxon>
        <taxon>Pseudomonadati</taxon>
        <taxon>Pseudomonadota</taxon>
        <taxon>Alphaproteobacteria</taxon>
        <taxon>Rhodospirillales</taxon>
        <taxon>Rhodovibrionaceae</taxon>
        <taxon>Aquibaculum</taxon>
    </lineage>
</organism>
<feature type="transmembrane region" description="Helical" evidence="6">
    <location>
        <begin position="444"/>
        <end position="468"/>
    </location>
</feature>
<evidence type="ECO:0000259" key="7">
    <source>
        <dbReference type="Pfam" id="PF03772"/>
    </source>
</evidence>
<name>A0ABT5YIJ2_9PROT</name>
<proteinExistence type="predicted"/>
<dbReference type="Pfam" id="PF13567">
    <property type="entry name" value="DUF4131"/>
    <property type="match status" value="1"/>
</dbReference>
<feature type="transmembrane region" description="Helical" evidence="6">
    <location>
        <begin position="508"/>
        <end position="526"/>
    </location>
</feature>
<dbReference type="RefSeq" id="WP_275819526.1">
    <property type="nucleotide sequence ID" value="NZ_JARHUD010000001.1"/>
</dbReference>
<keyword evidence="3 6" id="KW-0812">Transmembrane</keyword>
<dbReference type="EMBL" id="JARHUD010000001">
    <property type="protein sequence ID" value="MDF2094760.1"/>
    <property type="molecule type" value="Genomic_DNA"/>
</dbReference>
<evidence type="ECO:0000313" key="10">
    <source>
        <dbReference type="Proteomes" id="UP001215503"/>
    </source>
</evidence>
<evidence type="ECO:0000256" key="5">
    <source>
        <dbReference type="ARBA" id="ARBA00023136"/>
    </source>
</evidence>
<comment type="subcellular location">
    <subcellularLocation>
        <location evidence="1">Cell membrane</location>
        <topology evidence="1">Multi-pass membrane protein</topology>
    </subcellularLocation>
</comment>
<evidence type="ECO:0000259" key="8">
    <source>
        <dbReference type="Pfam" id="PF13567"/>
    </source>
</evidence>
<comment type="caution">
    <text evidence="9">The sequence shown here is derived from an EMBL/GenBank/DDBJ whole genome shotgun (WGS) entry which is preliminary data.</text>
</comment>
<evidence type="ECO:0000256" key="4">
    <source>
        <dbReference type="ARBA" id="ARBA00022989"/>
    </source>
</evidence>
<dbReference type="Proteomes" id="UP001215503">
    <property type="component" value="Unassembled WGS sequence"/>
</dbReference>
<dbReference type="InterPro" id="IPR004477">
    <property type="entry name" value="ComEC_N"/>
</dbReference>
<evidence type="ECO:0000313" key="9">
    <source>
        <dbReference type="EMBL" id="MDF2094760.1"/>
    </source>
</evidence>
<feature type="transmembrane region" description="Helical" evidence="6">
    <location>
        <begin position="70"/>
        <end position="88"/>
    </location>
</feature>
<feature type="transmembrane region" description="Helical" evidence="6">
    <location>
        <begin position="369"/>
        <end position="391"/>
    </location>
</feature>
<keyword evidence="10" id="KW-1185">Reference proteome</keyword>
<feature type="transmembrane region" description="Helical" evidence="6">
    <location>
        <begin position="411"/>
        <end position="432"/>
    </location>
</feature>
<feature type="transmembrane region" description="Helical" evidence="6">
    <location>
        <begin position="268"/>
        <end position="294"/>
    </location>
</feature>
<reference evidence="9 10" key="1">
    <citation type="submission" date="2023-03" db="EMBL/GenBank/DDBJ databases">
        <title>Fodinicurvata sp. CAU 1616 isolated from sea sendiment.</title>
        <authorList>
            <person name="Kim W."/>
        </authorList>
    </citation>
    <scope>NUCLEOTIDE SEQUENCE [LARGE SCALE GENOMIC DNA]</scope>
    <source>
        <strain evidence="9 10">CAU 1616</strain>
    </source>
</reference>
<dbReference type="PANTHER" id="PTHR30619">
    <property type="entry name" value="DNA INTERNALIZATION/COMPETENCE PROTEIN COMEC/REC2"/>
    <property type="match status" value="1"/>
</dbReference>
<dbReference type="InterPro" id="IPR025405">
    <property type="entry name" value="DUF4131"/>
</dbReference>
<evidence type="ECO:0000256" key="1">
    <source>
        <dbReference type="ARBA" id="ARBA00004651"/>
    </source>
</evidence>
<feature type="transmembrane region" description="Helical" evidence="6">
    <location>
        <begin position="480"/>
        <end position="502"/>
    </location>
</feature>
<feature type="transmembrane region" description="Helical" evidence="6">
    <location>
        <begin position="306"/>
        <end position="324"/>
    </location>
</feature>
<evidence type="ECO:0000256" key="6">
    <source>
        <dbReference type="SAM" id="Phobius"/>
    </source>
</evidence>
<keyword evidence="4 6" id="KW-1133">Transmembrane helix</keyword>
<keyword evidence="2" id="KW-1003">Cell membrane</keyword>
<dbReference type="PANTHER" id="PTHR30619:SF1">
    <property type="entry name" value="RECOMBINATION PROTEIN 2"/>
    <property type="match status" value="1"/>
</dbReference>
<keyword evidence="5 6" id="KW-0472">Membrane</keyword>
<dbReference type="NCBIfam" id="TIGR00360">
    <property type="entry name" value="ComEC_N-term"/>
    <property type="match status" value="1"/>
</dbReference>
<feature type="transmembrane region" description="Helical" evidence="6">
    <location>
        <begin position="22"/>
        <end position="40"/>
    </location>
</feature>
<gene>
    <name evidence="9" type="ORF">P2G67_02075</name>
</gene>
<feature type="transmembrane region" description="Helical" evidence="6">
    <location>
        <begin position="46"/>
        <end position="63"/>
    </location>
</feature>
<feature type="domain" description="ComEC/Rec2-related protein" evidence="7">
    <location>
        <begin position="244"/>
        <end position="528"/>
    </location>
</feature>
<evidence type="ECO:0000256" key="2">
    <source>
        <dbReference type="ARBA" id="ARBA00022475"/>
    </source>
</evidence>
<dbReference type="Pfam" id="PF03772">
    <property type="entry name" value="Competence"/>
    <property type="match status" value="1"/>
</dbReference>
<accession>A0ABT5YIJ2</accession>
<dbReference type="InterPro" id="IPR052159">
    <property type="entry name" value="Competence_DNA_uptake"/>
</dbReference>
<protein>
    <submittedName>
        <fullName evidence="9">ComEC/Rec2 family competence protein</fullName>
    </submittedName>
</protein>
<evidence type="ECO:0000256" key="3">
    <source>
        <dbReference type="ARBA" id="ARBA00022692"/>
    </source>
</evidence>